<evidence type="ECO:0000313" key="3">
    <source>
        <dbReference type="EMBL" id="KAK3317894.1"/>
    </source>
</evidence>
<accession>A0AAE0I430</accession>
<reference evidence="3" key="1">
    <citation type="journal article" date="2023" name="Mol. Phylogenet. Evol.">
        <title>Genome-scale phylogeny and comparative genomics of the fungal order Sordariales.</title>
        <authorList>
            <person name="Hensen N."/>
            <person name="Bonometti L."/>
            <person name="Westerberg I."/>
            <person name="Brannstrom I.O."/>
            <person name="Guillou S."/>
            <person name="Cros-Aarteil S."/>
            <person name="Calhoun S."/>
            <person name="Haridas S."/>
            <person name="Kuo A."/>
            <person name="Mondo S."/>
            <person name="Pangilinan J."/>
            <person name="Riley R."/>
            <person name="LaButti K."/>
            <person name="Andreopoulos B."/>
            <person name="Lipzen A."/>
            <person name="Chen C."/>
            <person name="Yan M."/>
            <person name="Daum C."/>
            <person name="Ng V."/>
            <person name="Clum A."/>
            <person name="Steindorff A."/>
            <person name="Ohm R.A."/>
            <person name="Martin F."/>
            <person name="Silar P."/>
            <person name="Natvig D.O."/>
            <person name="Lalanne C."/>
            <person name="Gautier V."/>
            <person name="Ament-Velasquez S.L."/>
            <person name="Kruys A."/>
            <person name="Hutchinson M.I."/>
            <person name="Powell A.J."/>
            <person name="Barry K."/>
            <person name="Miller A.N."/>
            <person name="Grigoriev I.V."/>
            <person name="Debuchy R."/>
            <person name="Gladieux P."/>
            <person name="Hiltunen Thoren M."/>
            <person name="Johannesson H."/>
        </authorList>
    </citation>
    <scope>NUCLEOTIDE SEQUENCE</scope>
    <source>
        <strain evidence="3">SMH4131-1</strain>
    </source>
</reference>
<feature type="compositionally biased region" description="Basic residues" evidence="1">
    <location>
        <begin position="19"/>
        <end position="31"/>
    </location>
</feature>
<keyword evidence="2" id="KW-0812">Transmembrane</keyword>
<evidence type="ECO:0000313" key="4">
    <source>
        <dbReference type="Proteomes" id="UP001286456"/>
    </source>
</evidence>
<dbReference type="Proteomes" id="UP001286456">
    <property type="component" value="Unassembled WGS sequence"/>
</dbReference>
<feature type="transmembrane region" description="Helical" evidence="2">
    <location>
        <begin position="62"/>
        <end position="80"/>
    </location>
</feature>
<dbReference type="AlphaFoldDB" id="A0AAE0I430"/>
<reference evidence="3" key="2">
    <citation type="submission" date="2023-06" db="EMBL/GenBank/DDBJ databases">
        <authorList>
            <consortium name="Lawrence Berkeley National Laboratory"/>
            <person name="Haridas S."/>
            <person name="Hensen N."/>
            <person name="Bonometti L."/>
            <person name="Westerberg I."/>
            <person name="Brannstrom I.O."/>
            <person name="Guillou S."/>
            <person name="Cros-Aarteil S."/>
            <person name="Calhoun S."/>
            <person name="Kuo A."/>
            <person name="Mondo S."/>
            <person name="Pangilinan J."/>
            <person name="Riley R."/>
            <person name="Labutti K."/>
            <person name="Andreopoulos B."/>
            <person name="Lipzen A."/>
            <person name="Chen C."/>
            <person name="Yanf M."/>
            <person name="Daum C."/>
            <person name="Ng V."/>
            <person name="Clum A."/>
            <person name="Steindorff A."/>
            <person name="Ohm R."/>
            <person name="Martin F."/>
            <person name="Silar P."/>
            <person name="Natvig D."/>
            <person name="Lalanne C."/>
            <person name="Gautier V."/>
            <person name="Ament-Velasquez S.L."/>
            <person name="Kruys A."/>
            <person name="Hutchinson M.I."/>
            <person name="Powell A.J."/>
            <person name="Barry K."/>
            <person name="Miller A.N."/>
            <person name="Grigoriev I.V."/>
            <person name="Debuchy R."/>
            <person name="Gladieux P."/>
            <person name="Thoren M.H."/>
            <person name="Johannesson H."/>
        </authorList>
    </citation>
    <scope>NUCLEOTIDE SEQUENCE</scope>
    <source>
        <strain evidence="3">SMH4131-1</strain>
    </source>
</reference>
<evidence type="ECO:0000256" key="2">
    <source>
        <dbReference type="SAM" id="Phobius"/>
    </source>
</evidence>
<comment type="caution">
    <text evidence="3">The sequence shown here is derived from an EMBL/GenBank/DDBJ whole genome shotgun (WGS) entry which is preliminary data.</text>
</comment>
<evidence type="ECO:0008006" key="5">
    <source>
        <dbReference type="Google" id="ProtNLM"/>
    </source>
</evidence>
<protein>
    <recommendedName>
        <fullName evidence="5">Transmembrane protein</fullName>
    </recommendedName>
</protein>
<keyword evidence="4" id="KW-1185">Reference proteome</keyword>
<evidence type="ECO:0000256" key="1">
    <source>
        <dbReference type="SAM" id="MobiDB-lite"/>
    </source>
</evidence>
<sequence length="162" mass="18852">MRTKDASSGAPNRKENGLKKKKERKEKRKRKPSRSLFFFSLSRRATLLSFFLRIRITTLPCPPPLIIATFLLLFLHHALLQKTGASHWRSFQSGKRMFARHFFIFDDFLQLSMPRLSSNHNCVVQLFSLVKPDETANVIRLIFVNAILVPTHHSSFLHRVHS</sequence>
<gene>
    <name evidence="3" type="ORF">B0T19DRAFT_301444</name>
</gene>
<proteinExistence type="predicted"/>
<name>A0AAE0I430_9PEZI</name>
<dbReference type="EMBL" id="JAUEPO010000007">
    <property type="protein sequence ID" value="KAK3317894.1"/>
    <property type="molecule type" value="Genomic_DNA"/>
</dbReference>
<organism evidence="3 4">
    <name type="scientific">Cercophora scortea</name>
    <dbReference type="NCBI Taxonomy" id="314031"/>
    <lineage>
        <taxon>Eukaryota</taxon>
        <taxon>Fungi</taxon>
        <taxon>Dikarya</taxon>
        <taxon>Ascomycota</taxon>
        <taxon>Pezizomycotina</taxon>
        <taxon>Sordariomycetes</taxon>
        <taxon>Sordariomycetidae</taxon>
        <taxon>Sordariales</taxon>
        <taxon>Lasiosphaeriaceae</taxon>
        <taxon>Cercophora</taxon>
    </lineage>
</organism>
<feature type="region of interest" description="Disordered" evidence="1">
    <location>
        <begin position="1"/>
        <end position="31"/>
    </location>
</feature>
<keyword evidence="2" id="KW-1133">Transmembrane helix</keyword>
<keyword evidence="2" id="KW-0472">Membrane</keyword>